<dbReference type="PANTHER" id="PTHR30612:SF0">
    <property type="entry name" value="CHLOROPLAST PROTEIN-TRANSPORTING ATPASE"/>
    <property type="match status" value="1"/>
</dbReference>
<dbReference type="GO" id="GO:0005524">
    <property type="term" value="F:ATP binding"/>
    <property type="evidence" value="ECO:0007669"/>
    <property type="project" value="InterPro"/>
</dbReference>
<proteinExistence type="predicted"/>
<dbReference type="InterPro" id="IPR011115">
    <property type="entry name" value="SecA_DEAD"/>
</dbReference>
<dbReference type="GO" id="GO:0005886">
    <property type="term" value="C:plasma membrane"/>
    <property type="evidence" value="ECO:0007669"/>
    <property type="project" value="TreeGrafter"/>
</dbReference>
<dbReference type="PROSITE" id="PS51196">
    <property type="entry name" value="SECA_MOTOR_DEAD"/>
    <property type="match status" value="1"/>
</dbReference>
<dbReference type="PRINTS" id="PR00906">
    <property type="entry name" value="SECA"/>
</dbReference>
<dbReference type="GO" id="GO:0043952">
    <property type="term" value="P:protein transport by the Sec complex"/>
    <property type="evidence" value="ECO:0007669"/>
    <property type="project" value="TreeGrafter"/>
</dbReference>
<evidence type="ECO:0000256" key="2">
    <source>
        <dbReference type="ARBA" id="ARBA00023010"/>
    </source>
</evidence>
<gene>
    <name evidence="4" type="ORF">OBE_07185</name>
</gene>
<sequence length="138" mass="15325">MAETYISIEKIRSLAEVGTIDEFKDSTDMNEIFAACAIASKKYLGLIPYDEQLTAAAELTKGRITEMKTGEGKTLCAAFAASYMAKNGHNVRILTFNDYLAKRDSEWMKPIYDALGISSACILHSTDIADKKRCIKIR</sequence>
<dbReference type="Pfam" id="PF07517">
    <property type="entry name" value="SecA_DEAD"/>
    <property type="match status" value="1"/>
</dbReference>
<dbReference type="SMART" id="SM00957">
    <property type="entry name" value="SecA_DEAD"/>
    <property type="match status" value="1"/>
</dbReference>
<feature type="domain" description="SecA family profile" evidence="3">
    <location>
        <begin position="1"/>
        <end position="138"/>
    </location>
</feature>
<evidence type="ECO:0000259" key="3">
    <source>
        <dbReference type="PROSITE" id="PS51196"/>
    </source>
</evidence>
<keyword evidence="1" id="KW-0813">Transport</keyword>
<protein>
    <submittedName>
        <fullName evidence="4">Preprotein translocase SecA subunit</fullName>
    </submittedName>
</protein>
<accession>K1TXM4</accession>
<dbReference type="PANTHER" id="PTHR30612">
    <property type="entry name" value="SECA INNER MEMBRANE COMPONENT OF SEC PROTEIN SECRETION SYSTEM"/>
    <property type="match status" value="1"/>
</dbReference>
<dbReference type="GO" id="GO:0005829">
    <property type="term" value="C:cytosol"/>
    <property type="evidence" value="ECO:0007669"/>
    <property type="project" value="TreeGrafter"/>
</dbReference>
<dbReference type="GO" id="GO:0031522">
    <property type="term" value="C:cell envelope Sec protein transport complex"/>
    <property type="evidence" value="ECO:0007669"/>
    <property type="project" value="TreeGrafter"/>
</dbReference>
<name>K1TXM4_9ZZZZ</name>
<evidence type="ECO:0000313" key="4">
    <source>
        <dbReference type="EMBL" id="EKC63976.1"/>
    </source>
</evidence>
<keyword evidence="2" id="KW-0811">Translocation</keyword>
<dbReference type="AlphaFoldDB" id="K1TXM4"/>
<dbReference type="Gene3D" id="3.40.50.300">
    <property type="entry name" value="P-loop containing nucleotide triphosphate hydrolases"/>
    <property type="match status" value="1"/>
</dbReference>
<dbReference type="InterPro" id="IPR000185">
    <property type="entry name" value="SecA"/>
</dbReference>
<evidence type="ECO:0000256" key="1">
    <source>
        <dbReference type="ARBA" id="ARBA00022927"/>
    </source>
</evidence>
<reference evidence="4" key="1">
    <citation type="journal article" date="2013" name="Environ. Microbiol.">
        <title>Microbiota from the distal guts of lean and obese adolescents exhibit partial functional redundancy besides clear differences in community structure.</title>
        <authorList>
            <person name="Ferrer M."/>
            <person name="Ruiz A."/>
            <person name="Lanza F."/>
            <person name="Haange S.B."/>
            <person name="Oberbach A."/>
            <person name="Till H."/>
            <person name="Bargiela R."/>
            <person name="Campoy C."/>
            <person name="Segura M.T."/>
            <person name="Richter M."/>
            <person name="von Bergen M."/>
            <person name="Seifert J."/>
            <person name="Suarez A."/>
        </authorList>
    </citation>
    <scope>NUCLEOTIDE SEQUENCE</scope>
</reference>
<dbReference type="SUPFAM" id="SSF52540">
    <property type="entry name" value="P-loop containing nucleoside triphosphate hydrolases"/>
    <property type="match status" value="1"/>
</dbReference>
<dbReference type="InterPro" id="IPR014018">
    <property type="entry name" value="SecA_motor_DEAD"/>
</dbReference>
<dbReference type="GO" id="GO:0017038">
    <property type="term" value="P:protein import"/>
    <property type="evidence" value="ECO:0007669"/>
    <property type="project" value="InterPro"/>
</dbReference>
<keyword evidence="1" id="KW-0653">Protein transport</keyword>
<organism evidence="4">
    <name type="scientific">human gut metagenome</name>
    <dbReference type="NCBI Taxonomy" id="408170"/>
    <lineage>
        <taxon>unclassified sequences</taxon>
        <taxon>metagenomes</taxon>
        <taxon>organismal metagenomes</taxon>
    </lineage>
</organism>
<dbReference type="GO" id="GO:0006886">
    <property type="term" value="P:intracellular protein transport"/>
    <property type="evidence" value="ECO:0007669"/>
    <property type="project" value="InterPro"/>
</dbReference>
<dbReference type="GO" id="GO:0006605">
    <property type="term" value="P:protein targeting"/>
    <property type="evidence" value="ECO:0007669"/>
    <property type="project" value="InterPro"/>
</dbReference>
<dbReference type="InterPro" id="IPR027417">
    <property type="entry name" value="P-loop_NTPase"/>
</dbReference>
<comment type="caution">
    <text evidence="4">The sequence shown here is derived from an EMBL/GenBank/DDBJ whole genome shotgun (WGS) entry which is preliminary data.</text>
</comment>
<dbReference type="EMBL" id="AJWZ01004939">
    <property type="protein sequence ID" value="EKC63976.1"/>
    <property type="molecule type" value="Genomic_DNA"/>
</dbReference>